<sequence length="40" mass="4617">MEGPAELAAYYYDRKLTEKPDKPIINALDFIKRAFKCALI</sequence>
<evidence type="ECO:0000313" key="1">
    <source>
        <dbReference type="EMBL" id="QII09950.1"/>
    </source>
</evidence>
<dbReference type="AlphaFoldDB" id="A0A6G7GK02"/>
<evidence type="ECO:0000313" key="2">
    <source>
        <dbReference type="Proteomes" id="UP000501926"/>
    </source>
</evidence>
<dbReference type="Proteomes" id="UP000501926">
    <property type="component" value="Chromosome"/>
</dbReference>
<accession>A0A6G7GK02</accession>
<gene>
    <name evidence="1" type="ORF">KsCSTR_05720</name>
</gene>
<protein>
    <submittedName>
        <fullName evidence="1">Uncharacterized protein</fullName>
    </submittedName>
</protein>
<dbReference type="EMBL" id="CP049055">
    <property type="protein sequence ID" value="QII09950.1"/>
    <property type="molecule type" value="Genomic_DNA"/>
</dbReference>
<organism evidence="1 2">
    <name type="scientific">Kuenenia stuttgartiensis</name>
    <dbReference type="NCBI Taxonomy" id="174633"/>
    <lineage>
        <taxon>Bacteria</taxon>
        <taxon>Pseudomonadati</taxon>
        <taxon>Planctomycetota</taxon>
        <taxon>Candidatus Brocadiia</taxon>
        <taxon>Candidatus Brocadiales</taxon>
        <taxon>Candidatus Brocadiaceae</taxon>
        <taxon>Candidatus Kuenenia</taxon>
    </lineage>
</organism>
<proteinExistence type="predicted"/>
<reference evidence="1 2" key="1">
    <citation type="submission" date="2020-02" db="EMBL/GenBank/DDBJ databases">
        <title>Newly sequenced genome of strain CSTR1 showed variability in Candidatus Kuenenia stuttgartiensis genomes.</title>
        <authorList>
            <person name="Ding C."/>
            <person name="Adrian L."/>
        </authorList>
    </citation>
    <scope>NUCLEOTIDE SEQUENCE [LARGE SCALE GENOMIC DNA]</scope>
    <source>
        <strain evidence="1 2">CSTR1</strain>
    </source>
</reference>
<name>A0A6G7GK02_KUEST</name>